<gene>
    <name evidence="1" type="ORF">RM423_16415</name>
</gene>
<accession>A0ABU2JDB7</accession>
<protein>
    <submittedName>
        <fullName evidence="1">Uncharacterized protein</fullName>
    </submittedName>
</protein>
<dbReference type="Proteomes" id="UP001183176">
    <property type="component" value="Unassembled WGS sequence"/>
</dbReference>
<organism evidence="1 2">
    <name type="scientific">Jatrophihabitans lederbergiae</name>
    <dbReference type="NCBI Taxonomy" id="3075547"/>
    <lineage>
        <taxon>Bacteria</taxon>
        <taxon>Bacillati</taxon>
        <taxon>Actinomycetota</taxon>
        <taxon>Actinomycetes</taxon>
        <taxon>Jatrophihabitantales</taxon>
        <taxon>Jatrophihabitantaceae</taxon>
        <taxon>Jatrophihabitans</taxon>
    </lineage>
</organism>
<evidence type="ECO:0000313" key="2">
    <source>
        <dbReference type="Proteomes" id="UP001183176"/>
    </source>
</evidence>
<evidence type="ECO:0000313" key="1">
    <source>
        <dbReference type="EMBL" id="MDT0262979.1"/>
    </source>
</evidence>
<dbReference type="RefSeq" id="WP_311424126.1">
    <property type="nucleotide sequence ID" value="NZ_JAVREH010000026.1"/>
</dbReference>
<keyword evidence="2" id="KW-1185">Reference proteome</keyword>
<proteinExistence type="predicted"/>
<name>A0ABU2JDB7_9ACTN</name>
<dbReference type="EMBL" id="JAVREH010000026">
    <property type="protein sequence ID" value="MDT0262979.1"/>
    <property type="molecule type" value="Genomic_DNA"/>
</dbReference>
<sequence>MTDNLSAAIPPPTDSEPKVVGLSLEGQCVGYVRIRTVEWFRGGGLVKWFARTRRLQFVGVDLDVRILEKDRSVSELDFAIPDKEQFVERLSSGTLSLNDVVYTVTPLGQAERERVLSEYF</sequence>
<reference evidence="2" key="1">
    <citation type="submission" date="2023-07" db="EMBL/GenBank/DDBJ databases">
        <title>30 novel species of actinomycetes from the DSMZ collection.</title>
        <authorList>
            <person name="Nouioui I."/>
        </authorList>
    </citation>
    <scope>NUCLEOTIDE SEQUENCE [LARGE SCALE GENOMIC DNA]</scope>
    <source>
        <strain evidence="2">DSM 44399</strain>
    </source>
</reference>
<comment type="caution">
    <text evidence="1">The sequence shown here is derived from an EMBL/GenBank/DDBJ whole genome shotgun (WGS) entry which is preliminary data.</text>
</comment>